<evidence type="ECO:0000313" key="1">
    <source>
        <dbReference type="EMBL" id="KEJ94961.1"/>
    </source>
</evidence>
<dbReference type="RefSeq" id="WP_051694557.1">
    <property type="nucleotide sequence ID" value="NZ_CP054599.1"/>
</dbReference>
<dbReference type="EMBL" id="JAMD01000009">
    <property type="protein sequence ID" value="KEJ94961.1"/>
    <property type="molecule type" value="Genomic_DNA"/>
</dbReference>
<accession>A0A073IZU3</accession>
<name>A0A073IZU3_9RHOB</name>
<dbReference type="GeneID" id="68868539"/>
<evidence type="ECO:0000313" key="2">
    <source>
        <dbReference type="Proteomes" id="UP000027746"/>
    </source>
</evidence>
<dbReference type="Pfam" id="PF05621">
    <property type="entry name" value="TniB"/>
    <property type="match status" value="1"/>
</dbReference>
<keyword evidence="2" id="KW-1185">Reference proteome</keyword>
<dbReference type="InterPro" id="IPR027417">
    <property type="entry name" value="P-loop_NTPase"/>
</dbReference>
<reference evidence="1 2" key="1">
    <citation type="submission" date="2014-01" db="EMBL/GenBank/DDBJ databases">
        <title>Sulfitobacter sp. H3 (MCCC 1A00686) Genome Sequencing.</title>
        <authorList>
            <person name="Lai Q."/>
            <person name="Hong Z."/>
        </authorList>
    </citation>
    <scope>NUCLEOTIDE SEQUENCE [LARGE SCALE GENOMIC DNA]</scope>
    <source>
        <strain evidence="1 2">H3</strain>
    </source>
</reference>
<organism evidence="1 2">
    <name type="scientific">Pseudosulfitobacter pseudonitzschiae</name>
    <dbReference type="NCBI Taxonomy" id="1402135"/>
    <lineage>
        <taxon>Bacteria</taxon>
        <taxon>Pseudomonadati</taxon>
        <taxon>Pseudomonadota</taxon>
        <taxon>Alphaproteobacteria</taxon>
        <taxon>Rhodobacterales</taxon>
        <taxon>Roseobacteraceae</taxon>
        <taxon>Pseudosulfitobacter</taxon>
    </lineage>
</organism>
<dbReference type="AlphaFoldDB" id="A0A073IZU3"/>
<dbReference type="Gene3D" id="3.40.50.300">
    <property type="entry name" value="P-loop containing nucleotide triphosphate hydrolases"/>
    <property type="match status" value="1"/>
</dbReference>
<protein>
    <submittedName>
        <fullName evidence="1">Uncharacterized protein</fullName>
    </submittedName>
</protein>
<dbReference type="InterPro" id="IPR008868">
    <property type="entry name" value="TniB"/>
</dbReference>
<gene>
    <name evidence="1" type="ORF">SUH3_24590</name>
</gene>
<sequence>MMKIDLVTQAAQRIASLKGHFVHHERFVPLAEGFSILAEKRLVDIQSGRTSEAQGLALSGHSGAGKSAAITHLLAMESQRLAEHGHGDTTIVSLRVPSPATLKFVGQMLLRALGYPIGADRHAWYIWDLVQHHLRERRVLFVHLDEAQDLASRGTKHELDSVTSMLKTLMTDPEWPVGIILSGTNELEDILNHDYQLARRMKTVRFESLSPAAYGDEILDLLDSYCERAGLEPEDDVLELSHGERVVHAAANQFGIAIVLILDAIEDAYLQGQKTLNRHNFIRSYYRRTSCDAEFNPFVVPDFMRIDARQVFSRENRT</sequence>
<dbReference type="SUPFAM" id="SSF52540">
    <property type="entry name" value="P-loop containing nucleoside triphosphate hydrolases"/>
    <property type="match status" value="1"/>
</dbReference>
<dbReference type="Proteomes" id="UP000027746">
    <property type="component" value="Unassembled WGS sequence"/>
</dbReference>
<comment type="caution">
    <text evidence="1">The sequence shown here is derived from an EMBL/GenBank/DDBJ whole genome shotgun (WGS) entry which is preliminary data.</text>
</comment>
<proteinExistence type="predicted"/>